<feature type="transmembrane region" description="Helical" evidence="8">
    <location>
        <begin position="310"/>
        <end position="332"/>
    </location>
</feature>
<dbReference type="InterPro" id="IPR050367">
    <property type="entry name" value="APC_superfamily"/>
</dbReference>
<feature type="transmembrane region" description="Helical" evidence="8">
    <location>
        <begin position="394"/>
        <end position="411"/>
    </location>
</feature>
<keyword evidence="10" id="KW-1185">Reference proteome</keyword>
<evidence type="ECO:0000256" key="2">
    <source>
        <dbReference type="ARBA" id="ARBA00004651"/>
    </source>
</evidence>
<keyword evidence="7 8" id="KW-0472">Membrane</keyword>
<name>A0A100W4R1_9MYCO</name>
<organism evidence="9 10">
    <name type="scientific">Mycolicibacterium brisbanense</name>
    <dbReference type="NCBI Taxonomy" id="146020"/>
    <lineage>
        <taxon>Bacteria</taxon>
        <taxon>Bacillati</taxon>
        <taxon>Actinomycetota</taxon>
        <taxon>Actinomycetes</taxon>
        <taxon>Mycobacteriales</taxon>
        <taxon>Mycobacteriaceae</taxon>
        <taxon>Mycolicibacterium</taxon>
    </lineage>
</organism>
<dbReference type="GO" id="GO:0022857">
    <property type="term" value="F:transmembrane transporter activity"/>
    <property type="evidence" value="ECO:0007669"/>
    <property type="project" value="InterPro"/>
</dbReference>
<feature type="transmembrane region" description="Helical" evidence="8">
    <location>
        <begin position="145"/>
        <end position="166"/>
    </location>
</feature>
<reference evidence="10" key="1">
    <citation type="journal article" date="2016" name="Genome Announc.">
        <title>Draft Genome Sequences of Five Rapidly Growing Mycobacterium Species, M. thermoresistibile, M. fortuitum subsp. acetamidolyticum, M. canariasense, M. brisbanense, and M. novocastrense.</title>
        <authorList>
            <person name="Katahira K."/>
            <person name="Ogura Y."/>
            <person name="Gotoh Y."/>
            <person name="Hayashi T."/>
        </authorList>
    </citation>
    <scope>NUCLEOTIDE SEQUENCE [LARGE SCALE GENOMIC DNA]</scope>
    <source>
        <strain evidence="10">JCM15654</strain>
    </source>
</reference>
<keyword evidence="5 8" id="KW-0812">Transmembrane</keyword>
<dbReference type="STRING" id="146020.RMCB_5695"/>
<feature type="transmembrane region" description="Helical" evidence="8">
    <location>
        <begin position="64"/>
        <end position="83"/>
    </location>
</feature>
<comment type="similarity">
    <text evidence="3">Belongs to the amino acid-polyamine-organocation (APC) superfamily.</text>
</comment>
<comment type="function">
    <text evidence="1">Probable amino-acid or metabolite transport protein.</text>
</comment>
<sequence>MNRKATDVSVASPETGSTHKAVGLTGSMGTFRLFALVMAFVSPLVTVAGWLVILIAYGGPAAPAMMLVAAVLVTLFSLGFVAMGHHMPNPGAFYSYVAASLGRVMGLGAGFVAIIVYVLLGLSSFIFFGVAASNFVTGELHGPHISWYCYTLVLLAVVSVFGYLQVEVSAKVLLVAMALEVVVVLIFDLAIFGGGRVAEKGGVSLEPFSWGSLTGASWGLGLLFAILFFNGFEGTAAFREEIKNPARTIGRATLLVVAFVGIFYCIASWAIISYFGADKAVELATSDPVSMFSTALGASVGTWLVDVANVLLLSSIFAASVSIYSILARYIYSLGVDRVLPRQLGAVHPKHNSPHNAAFAAGGLFLVGVLPFVVAGTDPALLYGQLGGTGGYGYLLLFALVSLAVIVYFWRQRGSHSVSLWVSVVAPGVSLVAMSVLLIVGIVNFSTLTGGSGVFAVILQAAVWGSGLMGIALGLFYRSKRPDIFARIGRRNLSKTASGSTDAPPVGLR</sequence>
<dbReference type="EMBL" id="BCSX01000050">
    <property type="protein sequence ID" value="GAS91599.1"/>
    <property type="molecule type" value="Genomic_DNA"/>
</dbReference>
<dbReference type="OrthoDB" id="137613at2"/>
<evidence type="ECO:0000256" key="1">
    <source>
        <dbReference type="ARBA" id="ARBA00002249"/>
    </source>
</evidence>
<feature type="transmembrane region" description="Helical" evidence="8">
    <location>
        <begin position="418"/>
        <end position="442"/>
    </location>
</feature>
<evidence type="ECO:0000256" key="4">
    <source>
        <dbReference type="ARBA" id="ARBA00022475"/>
    </source>
</evidence>
<dbReference type="PIRSF" id="PIRSF006060">
    <property type="entry name" value="AA_transporter"/>
    <property type="match status" value="1"/>
</dbReference>
<dbReference type="InterPro" id="IPR002293">
    <property type="entry name" value="AA/rel_permease1"/>
</dbReference>
<evidence type="ECO:0000256" key="8">
    <source>
        <dbReference type="SAM" id="Phobius"/>
    </source>
</evidence>
<evidence type="ECO:0000256" key="5">
    <source>
        <dbReference type="ARBA" id="ARBA00022692"/>
    </source>
</evidence>
<dbReference type="Proteomes" id="UP000069620">
    <property type="component" value="Unassembled WGS sequence"/>
</dbReference>
<reference evidence="10" key="2">
    <citation type="submission" date="2016-02" db="EMBL/GenBank/DDBJ databases">
        <title>Draft genome sequence of five rapidly growing Mycobacterium species.</title>
        <authorList>
            <person name="Katahira K."/>
            <person name="Gotou Y."/>
            <person name="Iida K."/>
            <person name="Ogura Y."/>
            <person name="Hayashi T."/>
        </authorList>
    </citation>
    <scope>NUCLEOTIDE SEQUENCE [LARGE SCALE GENOMIC DNA]</scope>
    <source>
        <strain evidence="10">JCM15654</strain>
    </source>
</reference>
<evidence type="ECO:0000256" key="3">
    <source>
        <dbReference type="ARBA" id="ARBA00009523"/>
    </source>
</evidence>
<dbReference type="Pfam" id="PF13520">
    <property type="entry name" value="AA_permease_2"/>
    <property type="match status" value="1"/>
</dbReference>
<dbReference type="GO" id="GO:0005886">
    <property type="term" value="C:plasma membrane"/>
    <property type="evidence" value="ECO:0007669"/>
    <property type="project" value="UniProtKB-SubCell"/>
</dbReference>
<feature type="transmembrane region" description="Helical" evidence="8">
    <location>
        <begin position="454"/>
        <end position="477"/>
    </location>
</feature>
<comment type="caution">
    <text evidence="9">The sequence shown here is derived from an EMBL/GenBank/DDBJ whole genome shotgun (WGS) entry which is preliminary data.</text>
</comment>
<feature type="transmembrane region" description="Helical" evidence="8">
    <location>
        <begin position="104"/>
        <end position="133"/>
    </location>
</feature>
<gene>
    <name evidence="9" type="ORF">RMCB_5695</name>
</gene>
<feature type="transmembrane region" description="Helical" evidence="8">
    <location>
        <begin position="253"/>
        <end position="277"/>
    </location>
</feature>
<proteinExistence type="inferred from homology"/>
<dbReference type="PANTHER" id="PTHR42770:SF16">
    <property type="entry name" value="AMINO ACID PERMEASE"/>
    <property type="match status" value="1"/>
</dbReference>
<keyword evidence="6 8" id="KW-1133">Transmembrane helix</keyword>
<dbReference type="AlphaFoldDB" id="A0A100W4R1"/>
<dbReference type="PANTHER" id="PTHR42770">
    <property type="entry name" value="AMINO ACID TRANSPORTER-RELATED"/>
    <property type="match status" value="1"/>
</dbReference>
<feature type="transmembrane region" description="Helical" evidence="8">
    <location>
        <begin position="33"/>
        <end position="58"/>
    </location>
</feature>
<protein>
    <submittedName>
        <fullName evidence="9">Amino acid permease</fullName>
    </submittedName>
</protein>
<evidence type="ECO:0000313" key="9">
    <source>
        <dbReference type="EMBL" id="GAS91599.1"/>
    </source>
</evidence>
<dbReference type="Gene3D" id="1.20.1740.10">
    <property type="entry name" value="Amino acid/polyamine transporter I"/>
    <property type="match status" value="1"/>
</dbReference>
<feature type="transmembrane region" description="Helical" evidence="8">
    <location>
        <begin position="213"/>
        <end position="232"/>
    </location>
</feature>
<evidence type="ECO:0000313" key="10">
    <source>
        <dbReference type="Proteomes" id="UP000069620"/>
    </source>
</evidence>
<feature type="transmembrane region" description="Helical" evidence="8">
    <location>
        <begin position="173"/>
        <end position="193"/>
    </location>
</feature>
<feature type="transmembrane region" description="Helical" evidence="8">
    <location>
        <begin position="353"/>
        <end position="374"/>
    </location>
</feature>
<accession>A0A100W4R1</accession>
<evidence type="ECO:0000256" key="7">
    <source>
        <dbReference type="ARBA" id="ARBA00023136"/>
    </source>
</evidence>
<comment type="subcellular location">
    <subcellularLocation>
        <location evidence="2">Cell membrane</location>
        <topology evidence="2">Multi-pass membrane protein</topology>
    </subcellularLocation>
</comment>
<evidence type="ECO:0000256" key="6">
    <source>
        <dbReference type="ARBA" id="ARBA00022989"/>
    </source>
</evidence>
<keyword evidence="4" id="KW-1003">Cell membrane</keyword>